<dbReference type="AlphaFoldDB" id="A0A9Q8PFY3"/>
<dbReference type="OrthoDB" id="68611at2759"/>
<feature type="region of interest" description="Disordered" evidence="5">
    <location>
        <begin position="1"/>
        <end position="25"/>
    </location>
</feature>
<keyword evidence="4 6" id="KW-0472">Membrane</keyword>
<feature type="region of interest" description="Disordered" evidence="5">
    <location>
        <begin position="417"/>
        <end position="441"/>
    </location>
</feature>
<accession>A0A9Q8PFY3</accession>
<feature type="region of interest" description="Disordered" evidence="5">
    <location>
        <begin position="617"/>
        <end position="649"/>
    </location>
</feature>
<evidence type="ECO:0000259" key="7">
    <source>
        <dbReference type="Pfam" id="PF13515"/>
    </source>
</evidence>
<evidence type="ECO:0000256" key="2">
    <source>
        <dbReference type="ARBA" id="ARBA00022692"/>
    </source>
</evidence>
<name>A0A9Q8PFY3_PASFU</name>
<dbReference type="InterPro" id="IPR049453">
    <property type="entry name" value="Memb_transporter_dom"/>
</dbReference>
<dbReference type="Pfam" id="PF13515">
    <property type="entry name" value="FUSC_2"/>
    <property type="match status" value="1"/>
</dbReference>
<evidence type="ECO:0000313" key="9">
    <source>
        <dbReference type="Proteomes" id="UP000756132"/>
    </source>
</evidence>
<protein>
    <recommendedName>
        <fullName evidence="7">Integral membrane bound transporter domain-containing protein</fullName>
    </recommendedName>
</protein>
<evidence type="ECO:0000256" key="5">
    <source>
        <dbReference type="SAM" id="MobiDB-lite"/>
    </source>
</evidence>
<keyword evidence="2 6" id="KW-0812">Transmembrane</keyword>
<sequence>MKEREDEMANASLNGGAGGATNSPNRFGRKLSLLVRDEAVTDEMQLRRATFILPKTGERSRRQFTLRDASQRLTARSRRASASDDGQEPLFAHGHFGWHDRDRPFATRIWDASRRRALQAWDFALSPTGQGIFKCSIGYVLGSLATLNYTVAGLFGGRQDSKHQVATTVVYFHPARTLGSMHEATIIAFVAFLYAAFLSLCSMGLSIFFAKNDMMAVGHAIVLIFFIGGGFGFMAYVKQKLGNPLVNVGASLASLSSINVLIREGAVQAGAFSMYKVTQQLGMTIMGIAIAAAVNFLVLPTLARKKLSVEMEKNTDLLGEMLISITRAFLHGREGDLEDEYYKILAKEHQASLNAMKKSLNEAKKEHYVLGAEKVYAAEARVVESLHGLAADLGGLRSAAMAQFAFLNQEVPTGGGTSPLPTLSQWIASPPETPAAHEHEPSQYFGNLDVIRESPEERSDPINGTAKQKRTKSASASISRNYSMDFATSTGTATPMSIQSAIELPTPRTRESLVSANIAKSPGDMFIAFISELGPPTKSLVFTVKQILDEMPFKEAAPSRNPWTSRELEVAVNEQFHQSLRQAVDLYRENRKEALGTLYENRAINAAINAQVGSKSTFATRTPTASAPGSPVETRRKPQSPTKSKSLFDRRPEEVLADVEEVTACCGHFSFSLLDFAEDVLHYLDMLDDLKAEMESPKRSWNWLLFWRGYGRQKTPAMRTNTLPESSEDPDVGIPSPIRKADAFAGDLTNAARKQPWYTNFYRSLRFLRRDDVKFGIKVGLGAALFALPAFLRDTRATFLHWRMEWGLVSFMVVCSMTVGAVNTTGFNRIIGTIAGALCAVVAWLISNSHGIANPWLLGFFGWAMSLVGFYIIVAKDNGPMGRFIFLSYNLTALYSYSLSIHDDDNDDEGGIDPAIWEIALHRVTAVAVGSIWGIIVCRWIAPISARHKLREGLSLLWLRMGLIWKRDPLALFLLGEPTSAYMDIREEADLQAFLGSLKSLRKAASLEFEFQGPFPDKPVGRMLDCASRMMDAFHAMNVVISKNPQCTPGEAAVLRYTRPERFALSARISHLFTVLASSINLEYPLSDALPDITDRRDKLLAKISEVRRTGEGRDLATEQDYEMLYAYVLVTGQLAQDIQAVGKEIEVLYGTLNEENLRLH</sequence>
<feature type="transmembrane region" description="Helical" evidence="6">
    <location>
        <begin position="775"/>
        <end position="792"/>
    </location>
</feature>
<evidence type="ECO:0000256" key="3">
    <source>
        <dbReference type="ARBA" id="ARBA00022989"/>
    </source>
</evidence>
<feature type="transmembrane region" description="Helical" evidence="6">
    <location>
        <begin position="881"/>
        <end position="900"/>
    </location>
</feature>
<organism evidence="8 9">
    <name type="scientific">Passalora fulva</name>
    <name type="common">Tomato leaf mold</name>
    <name type="synonym">Cladosporium fulvum</name>
    <dbReference type="NCBI Taxonomy" id="5499"/>
    <lineage>
        <taxon>Eukaryota</taxon>
        <taxon>Fungi</taxon>
        <taxon>Dikarya</taxon>
        <taxon>Ascomycota</taxon>
        <taxon>Pezizomycotina</taxon>
        <taxon>Dothideomycetes</taxon>
        <taxon>Dothideomycetidae</taxon>
        <taxon>Mycosphaerellales</taxon>
        <taxon>Mycosphaerellaceae</taxon>
        <taxon>Fulvia</taxon>
    </lineage>
</organism>
<feature type="region of interest" description="Disordered" evidence="5">
    <location>
        <begin position="455"/>
        <end position="476"/>
    </location>
</feature>
<proteinExistence type="predicted"/>
<dbReference type="PANTHER" id="PTHR47804">
    <property type="entry name" value="60S RIBOSOMAL PROTEIN L19"/>
    <property type="match status" value="1"/>
</dbReference>
<keyword evidence="3 6" id="KW-1133">Transmembrane helix</keyword>
<dbReference type="GeneID" id="71988874"/>
<feature type="transmembrane region" description="Helical" evidence="6">
    <location>
        <begin position="186"/>
        <end position="210"/>
    </location>
</feature>
<feature type="transmembrane region" description="Helical" evidence="6">
    <location>
        <begin position="216"/>
        <end position="237"/>
    </location>
</feature>
<dbReference type="InterPro" id="IPR052430">
    <property type="entry name" value="IVT-Associated"/>
</dbReference>
<keyword evidence="9" id="KW-1185">Reference proteome</keyword>
<comment type="subcellular location">
    <subcellularLocation>
        <location evidence="1">Membrane</location>
        <topology evidence="1">Multi-pass membrane protein</topology>
    </subcellularLocation>
</comment>
<evidence type="ECO:0000256" key="6">
    <source>
        <dbReference type="SAM" id="Phobius"/>
    </source>
</evidence>
<feature type="transmembrane region" description="Helical" evidence="6">
    <location>
        <begin position="920"/>
        <end position="942"/>
    </location>
</feature>
<gene>
    <name evidence="8" type="ORF">CLAFUR5_08996</name>
</gene>
<evidence type="ECO:0000313" key="8">
    <source>
        <dbReference type="EMBL" id="UJO21695.1"/>
    </source>
</evidence>
<evidence type="ECO:0000256" key="1">
    <source>
        <dbReference type="ARBA" id="ARBA00004141"/>
    </source>
</evidence>
<dbReference type="Proteomes" id="UP000756132">
    <property type="component" value="Chromosome 9"/>
</dbReference>
<dbReference type="KEGG" id="ffu:CLAFUR5_08996"/>
<evidence type="ECO:0000256" key="4">
    <source>
        <dbReference type="ARBA" id="ARBA00023136"/>
    </source>
</evidence>
<reference evidence="8" key="2">
    <citation type="journal article" date="2022" name="Microb. Genom.">
        <title>A chromosome-scale genome assembly of the tomato pathogen Cladosporium fulvum reveals a compartmentalized genome architecture and the presence of a dispensable chromosome.</title>
        <authorList>
            <person name="Zaccaron A.Z."/>
            <person name="Chen L.H."/>
            <person name="Samaras A."/>
            <person name="Stergiopoulos I."/>
        </authorList>
    </citation>
    <scope>NUCLEOTIDE SEQUENCE</scope>
    <source>
        <strain evidence="8">Race5_Kim</strain>
    </source>
</reference>
<feature type="compositionally biased region" description="Polar residues" evidence="5">
    <location>
        <begin position="617"/>
        <end position="627"/>
    </location>
</feature>
<feature type="transmembrane region" description="Helical" evidence="6">
    <location>
        <begin position="804"/>
        <end position="823"/>
    </location>
</feature>
<feature type="transmembrane region" description="Helical" evidence="6">
    <location>
        <begin position="282"/>
        <end position="303"/>
    </location>
</feature>
<dbReference type="EMBL" id="CP090171">
    <property type="protein sequence ID" value="UJO21695.1"/>
    <property type="molecule type" value="Genomic_DNA"/>
</dbReference>
<dbReference type="PANTHER" id="PTHR47804:SF1">
    <property type="entry name" value="DUF2421 DOMAIN-CONTAINING PROTEIN"/>
    <property type="match status" value="1"/>
</dbReference>
<feature type="domain" description="Integral membrane bound transporter" evidence="7">
    <location>
        <begin position="799"/>
        <end position="937"/>
    </location>
</feature>
<dbReference type="GO" id="GO:0016020">
    <property type="term" value="C:membrane"/>
    <property type="evidence" value="ECO:0007669"/>
    <property type="project" value="UniProtKB-SubCell"/>
</dbReference>
<dbReference type="RefSeq" id="XP_047766061.1">
    <property type="nucleotide sequence ID" value="XM_047908144.1"/>
</dbReference>
<feature type="transmembrane region" description="Helical" evidence="6">
    <location>
        <begin position="853"/>
        <end position="874"/>
    </location>
</feature>
<feature type="region of interest" description="Disordered" evidence="5">
    <location>
        <begin position="67"/>
        <end position="86"/>
    </location>
</feature>
<reference evidence="8" key="1">
    <citation type="submission" date="2021-12" db="EMBL/GenBank/DDBJ databases">
        <authorList>
            <person name="Zaccaron A."/>
            <person name="Stergiopoulos I."/>
        </authorList>
    </citation>
    <scope>NUCLEOTIDE SEQUENCE</scope>
    <source>
        <strain evidence="8">Race5_Kim</strain>
    </source>
</reference>
<feature type="transmembrane region" description="Helical" evidence="6">
    <location>
        <begin position="830"/>
        <end position="847"/>
    </location>
</feature>